<feature type="transmembrane region" description="Helical" evidence="1">
    <location>
        <begin position="370"/>
        <end position="390"/>
    </location>
</feature>
<sequence>MIDPGDVTWIGKQGDVVCRPADWKDVLSFFLVNYSLHALTVITNPGSGVVITVCSCLTAILFPFRGFVIAVAYLSDLAISGGNSLEQAKLADALVMVVPRSMKFEAYTCDPSFSNIHGQHPFPVRTLPNPFRKAFWAARASRGNGGKSEDPEDSFNLRFNDTYRFAKVPQSFKVQPLIKGSKHEFELSSSYGIVKALAAVVQLAYGAYELYAARAKQFERFGYAAYSLTIIPYIIMSLVNFATSASRPSYPARYIVYYRGRDLPETLSTDMEETTIAATALMAREDGSLLSTDAKDQGHREDWMKEVESEVAGVVGYTYGDPQCSPDSTTTLQGLGKLGTLFIAVSLPYVLIYALTGFQKGESTVSQRSWALGALVWGFLALFVISNVVIQIGNIFERLFGFTSPFEMDHLVASLFLSAPTIGMFVTVARMILQDQICTKI</sequence>
<dbReference type="InParanoid" id="A0A3N4KC18"/>
<keyword evidence="3" id="KW-1185">Reference proteome</keyword>
<proteinExistence type="predicted"/>
<protein>
    <submittedName>
        <fullName evidence="2">Uncharacterized protein</fullName>
    </submittedName>
</protein>
<accession>A0A3N4KC18</accession>
<feature type="transmembrane region" description="Helical" evidence="1">
    <location>
        <begin position="410"/>
        <end position="433"/>
    </location>
</feature>
<dbReference type="EMBL" id="ML119200">
    <property type="protein sequence ID" value="RPB07008.1"/>
    <property type="molecule type" value="Genomic_DNA"/>
</dbReference>
<feature type="transmembrane region" description="Helical" evidence="1">
    <location>
        <begin position="338"/>
        <end position="358"/>
    </location>
</feature>
<organism evidence="2 3">
    <name type="scientific">Morchella conica CCBAS932</name>
    <dbReference type="NCBI Taxonomy" id="1392247"/>
    <lineage>
        <taxon>Eukaryota</taxon>
        <taxon>Fungi</taxon>
        <taxon>Dikarya</taxon>
        <taxon>Ascomycota</taxon>
        <taxon>Pezizomycotina</taxon>
        <taxon>Pezizomycetes</taxon>
        <taxon>Pezizales</taxon>
        <taxon>Morchellaceae</taxon>
        <taxon>Morchella</taxon>
    </lineage>
</organism>
<feature type="transmembrane region" description="Helical" evidence="1">
    <location>
        <begin position="223"/>
        <end position="243"/>
    </location>
</feature>
<keyword evidence="1" id="KW-1133">Transmembrane helix</keyword>
<gene>
    <name evidence="2" type="ORF">P167DRAFT_579757</name>
</gene>
<reference evidence="2 3" key="1">
    <citation type="journal article" date="2018" name="Nat. Ecol. Evol.">
        <title>Pezizomycetes genomes reveal the molecular basis of ectomycorrhizal truffle lifestyle.</title>
        <authorList>
            <person name="Murat C."/>
            <person name="Payen T."/>
            <person name="Noel B."/>
            <person name="Kuo A."/>
            <person name="Morin E."/>
            <person name="Chen J."/>
            <person name="Kohler A."/>
            <person name="Krizsan K."/>
            <person name="Balestrini R."/>
            <person name="Da Silva C."/>
            <person name="Montanini B."/>
            <person name="Hainaut M."/>
            <person name="Levati E."/>
            <person name="Barry K.W."/>
            <person name="Belfiori B."/>
            <person name="Cichocki N."/>
            <person name="Clum A."/>
            <person name="Dockter R.B."/>
            <person name="Fauchery L."/>
            <person name="Guy J."/>
            <person name="Iotti M."/>
            <person name="Le Tacon F."/>
            <person name="Lindquist E.A."/>
            <person name="Lipzen A."/>
            <person name="Malagnac F."/>
            <person name="Mello A."/>
            <person name="Molinier V."/>
            <person name="Miyauchi S."/>
            <person name="Poulain J."/>
            <person name="Riccioni C."/>
            <person name="Rubini A."/>
            <person name="Sitrit Y."/>
            <person name="Splivallo R."/>
            <person name="Traeger S."/>
            <person name="Wang M."/>
            <person name="Zifcakova L."/>
            <person name="Wipf D."/>
            <person name="Zambonelli A."/>
            <person name="Paolocci F."/>
            <person name="Nowrousian M."/>
            <person name="Ottonello S."/>
            <person name="Baldrian P."/>
            <person name="Spatafora J.W."/>
            <person name="Henrissat B."/>
            <person name="Nagy L.G."/>
            <person name="Aury J.M."/>
            <person name="Wincker P."/>
            <person name="Grigoriev I.V."/>
            <person name="Bonfante P."/>
            <person name="Martin F.M."/>
        </authorList>
    </citation>
    <scope>NUCLEOTIDE SEQUENCE [LARGE SCALE GENOMIC DNA]</scope>
    <source>
        <strain evidence="2 3">CCBAS932</strain>
    </source>
</reference>
<keyword evidence="1" id="KW-0472">Membrane</keyword>
<dbReference type="OrthoDB" id="5406607at2759"/>
<evidence type="ECO:0000256" key="1">
    <source>
        <dbReference type="SAM" id="Phobius"/>
    </source>
</evidence>
<dbReference type="AlphaFoldDB" id="A0A3N4KC18"/>
<evidence type="ECO:0000313" key="2">
    <source>
        <dbReference type="EMBL" id="RPB07008.1"/>
    </source>
</evidence>
<keyword evidence="1" id="KW-0812">Transmembrane</keyword>
<name>A0A3N4KC18_9PEZI</name>
<dbReference type="Proteomes" id="UP000277580">
    <property type="component" value="Unassembled WGS sequence"/>
</dbReference>
<feature type="transmembrane region" description="Helical" evidence="1">
    <location>
        <begin position="49"/>
        <end position="74"/>
    </location>
</feature>
<evidence type="ECO:0000313" key="3">
    <source>
        <dbReference type="Proteomes" id="UP000277580"/>
    </source>
</evidence>